<dbReference type="SUPFAM" id="SSF50814">
    <property type="entry name" value="Lipocalins"/>
    <property type="match status" value="1"/>
</dbReference>
<comment type="subunit">
    <text evidence="2">Homodimer.</text>
</comment>
<dbReference type="PANTHER" id="PTHR10612:SF34">
    <property type="entry name" value="APOLIPOPROTEIN D"/>
    <property type="match status" value="1"/>
</dbReference>
<dbReference type="InterPro" id="IPR022271">
    <property type="entry name" value="Lipocalin_ApoD"/>
</dbReference>
<dbReference type="GO" id="GO:0008289">
    <property type="term" value="F:lipid binding"/>
    <property type="evidence" value="ECO:0007669"/>
    <property type="project" value="UniProtKB-UniRule"/>
</dbReference>
<dbReference type="Pfam" id="PF08212">
    <property type="entry name" value="Lipocalin_2"/>
    <property type="match status" value="1"/>
</dbReference>
<dbReference type="InterPro" id="IPR002446">
    <property type="entry name" value="Lipocalin_bac"/>
</dbReference>
<gene>
    <name evidence="5" type="ORF">EDC63_101555</name>
</gene>
<keyword evidence="2" id="KW-0998">Cell outer membrane</keyword>
<keyword evidence="3" id="KW-0564">Palmitate</keyword>
<name>A0A4R3YF41_9PROT</name>
<keyword evidence="6" id="KW-1185">Reference proteome</keyword>
<organism evidence="5 6">
    <name type="scientific">Sulfurirhabdus autotrophica</name>
    <dbReference type="NCBI Taxonomy" id="1706046"/>
    <lineage>
        <taxon>Bacteria</taxon>
        <taxon>Pseudomonadati</taxon>
        <taxon>Pseudomonadota</taxon>
        <taxon>Betaproteobacteria</taxon>
        <taxon>Nitrosomonadales</taxon>
        <taxon>Sulfuricellaceae</taxon>
        <taxon>Sulfurirhabdus</taxon>
    </lineage>
</organism>
<comment type="function">
    <text evidence="2">Involved in the storage or transport of lipids necessary for membrane maintenance under stressful conditions. Displays a binding preference for lysophospholipids.</text>
</comment>
<dbReference type="PANTHER" id="PTHR10612">
    <property type="entry name" value="APOLIPOPROTEIN D"/>
    <property type="match status" value="1"/>
</dbReference>
<feature type="lipid moiety-binding region" description="S-diacylglycerol cysteine" evidence="3">
    <location>
        <position position="15"/>
    </location>
</feature>
<accession>A0A4R3YF41</accession>
<evidence type="ECO:0000259" key="4">
    <source>
        <dbReference type="Pfam" id="PF08212"/>
    </source>
</evidence>
<dbReference type="EMBL" id="SMCO01000001">
    <property type="protein sequence ID" value="TCV90581.1"/>
    <property type="molecule type" value="Genomic_DNA"/>
</dbReference>
<sequence>MKWFWLVLVIVLSGCSGVPEGLHPVSGFNINQYLGRWYEIARLDHSFERGLVNVMADYRKLPDGRVEVLNRGFSPVKNAWQDAKGVARFQGASDIGSLEVSFFWPFYGAYNVLVLDPAYRYAMVAGPNRGYLWILARESRLDQATLDRLVAKAKALGFATDSLIYVEQGPVSQQ</sequence>
<protein>
    <recommendedName>
        <fullName evidence="2">Outer membrane lipoprotein Blc</fullName>
    </recommendedName>
</protein>
<dbReference type="PROSITE" id="PS00213">
    <property type="entry name" value="LIPOCALIN"/>
    <property type="match status" value="1"/>
</dbReference>
<dbReference type="AlphaFoldDB" id="A0A4R3YF41"/>
<keyword evidence="2" id="KW-0446">Lipid-binding</keyword>
<feature type="domain" description="Lipocalin/cytosolic fatty-acid binding" evidence="4">
    <location>
        <begin position="29"/>
        <end position="168"/>
    </location>
</feature>
<feature type="lipid moiety-binding region" description="N-palmitoyl cysteine" evidence="3">
    <location>
        <position position="15"/>
    </location>
</feature>
<comment type="similarity">
    <text evidence="1 2">Belongs to the calycin superfamily. Lipocalin family.</text>
</comment>
<dbReference type="PRINTS" id="PR01171">
    <property type="entry name" value="BCTLIPOCALIN"/>
</dbReference>
<evidence type="ECO:0000313" key="6">
    <source>
        <dbReference type="Proteomes" id="UP000295367"/>
    </source>
</evidence>
<evidence type="ECO:0000256" key="1">
    <source>
        <dbReference type="ARBA" id="ARBA00006889"/>
    </source>
</evidence>
<dbReference type="GO" id="GO:0009279">
    <property type="term" value="C:cell outer membrane"/>
    <property type="evidence" value="ECO:0007669"/>
    <property type="project" value="UniProtKB-SubCell"/>
</dbReference>
<dbReference type="InterPro" id="IPR012674">
    <property type="entry name" value="Calycin"/>
</dbReference>
<dbReference type="Proteomes" id="UP000295367">
    <property type="component" value="Unassembled WGS sequence"/>
</dbReference>
<dbReference type="CDD" id="cd19438">
    <property type="entry name" value="lipocalin_Blc-like"/>
    <property type="match status" value="1"/>
</dbReference>
<dbReference type="PROSITE" id="PS51257">
    <property type="entry name" value="PROKAR_LIPOPROTEIN"/>
    <property type="match status" value="1"/>
</dbReference>
<dbReference type="PIRSF" id="PIRSF036893">
    <property type="entry name" value="Lipocalin_ApoD"/>
    <property type="match status" value="1"/>
</dbReference>
<dbReference type="InterPro" id="IPR022272">
    <property type="entry name" value="Lipocalin_CS"/>
</dbReference>
<evidence type="ECO:0000256" key="3">
    <source>
        <dbReference type="PIRSR" id="PIRSR036893-52"/>
    </source>
</evidence>
<proteinExistence type="inferred from homology"/>
<comment type="subcellular location">
    <subcellularLocation>
        <location evidence="2">Cell outer membrane</location>
    </subcellularLocation>
</comment>
<dbReference type="RefSeq" id="WP_189836540.1">
    <property type="nucleotide sequence ID" value="NZ_BHVT01000073.1"/>
</dbReference>
<dbReference type="Gene3D" id="2.40.128.20">
    <property type="match status" value="1"/>
</dbReference>
<dbReference type="GO" id="GO:0006950">
    <property type="term" value="P:response to stress"/>
    <property type="evidence" value="ECO:0007669"/>
    <property type="project" value="UniProtKB-ARBA"/>
</dbReference>
<keyword evidence="2" id="KW-0472">Membrane</keyword>
<reference evidence="5 6" key="1">
    <citation type="submission" date="2019-03" db="EMBL/GenBank/DDBJ databases">
        <title>Genomic Encyclopedia of Type Strains, Phase IV (KMG-IV): sequencing the most valuable type-strain genomes for metagenomic binning, comparative biology and taxonomic classification.</title>
        <authorList>
            <person name="Goeker M."/>
        </authorList>
    </citation>
    <scope>NUCLEOTIDE SEQUENCE [LARGE SCALE GENOMIC DNA]</scope>
    <source>
        <strain evidence="5 6">DSM 100309</strain>
    </source>
</reference>
<evidence type="ECO:0000313" key="5">
    <source>
        <dbReference type="EMBL" id="TCV90581.1"/>
    </source>
</evidence>
<dbReference type="InterPro" id="IPR000566">
    <property type="entry name" value="Lipocln_cytosolic_FA-bd_dom"/>
</dbReference>
<keyword evidence="2 3" id="KW-0449">Lipoprotein</keyword>
<dbReference type="InterPro" id="IPR047202">
    <property type="entry name" value="Lipocalin_Blc-like_dom"/>
</dbReference>
<comment type="caution">
    <text evidence="5">The sequence shown here is derived from an EMBL/GenBank/DDBJ whole genome shotgun (WGS) entry which is preliminary data.</text>
</comment>
<evidence type="ECO:0000256" key="2">
    <source>
        <dbReference type="PIRNR" id="PIRNR036893"/>
    </source>
</evidence>